<gene>
    <name evidence="2" type="ORF">EGYM00163_LOCUS33115</name>
</gene>
<evidence type="ECO:0000256" key="1">
    <source>
        <dbReference type="SAM" id="MobiDB-lite"/>
    </source>
</evidence>
<evidence type="ECO:0000313" key="2">
    <source>
        <dbReference type="EMBL" id="CAE0821920.1"/>
    </source>
</evidence>
<proteinExistence type="predicted"/>
<name>A0A7S4G1A2_9EUGL</name>
<dbReference type="AlphaFoldDB" id="A0A7S4G1A2"/>
<reference evidence="2" key="1">
    <citation type="submission" date="2021-01" db="EMBL/GenBank/DDBJ databases">
        <authorList>
            <person name="Corre E."/>
            <person name="Pelletier E."/>
            <person name="Niang G."/>
            <person name="Scheremetjew M."/>
            <person name="Finn R."/>
            <person name="Kale V."/>
            <person name="Holt S."/>
            <person name="Cochrane G."/>
            <person name="Meng A."/>
            <person name="Brown T."/>
            <person name="Cohen L."/>
        </authorList>
    </citation>
    <scope>NUCLEOTIDE SEQUENCE</scope>
    <source>
        <strain evidence="2">CCMP1594</strain>
    </source>
</reference>
<sequence length="164" mass="17453">MDSGAFISPSGTAMARGITPALYNSCPPGALRSCTALPCIVMLPKDVVRLRWEGSHVGTVASWHIPVPSAVTIRGCVVGDSGGGATASPSEGPAERQPASQTAPTTANHRHKVYVCGGSAYIHTITYGSANGYPWGYLLVFVGVHNWWKRSKVTEKRLNERCED</sequence>
<dbReference type="EMBL" id="HBJA01095592">
    <property type="protein sequence ID" value="CAE0821920.1"/>
    <property type="molecule type" value="Transcribed_RNA"/>
</dbReference>
<accession>A0A7S4G1A2</accession>
<feature type="region of interest" description="Disordered" evidence="1">
    <location>
        <begin position="82"/>
        <end position="106"/>
    </location>
</feature>
<protein>
    <submittedName>
        <fullName evidence="2">Uncharacterized protein</fullName>
    </submittedName>
</protein>
<organism evidence="2">
    <name type="scientific">Eutreptiella gymnastica</name>
    <dbReference type="NCBI Taxonomy" id="73025"/>
    <lineage>
        <taxon>Eukaryota</taxon>
        <taxon>Discoba</taxon>
        <taxon>Euglenozoa</taxon>
        <taxon>Euglenida</taxon>
        <taxon>Spirocuta</taxon>
        <taxon>Euglenophyceae</taxon>
        <taxon>Eutreptiales</taxon>
        <taxon>Eutreptiaceae</taxon>
        <taxon>Eutreptiella</taxon>
    </lineage>
</organism>